<feature type="compositionally biased region" description="Low complexity" evidence="7">
    <location>
        <begin position="96"/>
        <end position="107"/>
    </location>
</feature>
<evidence type="ECO:0000256" key="3">
    <source>
        <dbReference type="ARBA" id="ARBA00022712"/>
    </source>
</evidence>
<organism evidence="8 9">
    <name type="scientific">Lactuca virosa</name>
    <dbReference type="NCBI Taxonomy" id="75947"/>
    <lineage>
        <taxon>Eukaryota</taxon>
        <taxon>Viridiplantae</taxon>
        <taxon>Streptophyta</taxon>
        <taxon>Embryophyta</taxon>
        <taxon>Tracheophyta</taxon>
        <taxon>Spermatophyta</taxon>
        <taxon>Magnoliopsida</taxon>
        <taxon>eudicotyledons</taxon>
        <taxon>Gunneridae</taxon>
        <taxon>Pentapetalae</taxon>
        <taxon>asterids</taxon>
        <taxon>campanulids</taxon>
        <taxon>Asterales</taxon>
        <taxon>Asteraceae</taxon>
        <taxon>Cichorioideae</taxon>
        <taxon>Cichorieae</taxon>
        <taxon>Lactucinae</taxon>
        <taxon>Lactuca</taxon>
    </lineage>
</organism>
<dbReference type="GO" id="GO:0005737">
    <property type="term" value="C:cytoplasm"/>
    <property type="evidence" value="ECO:0007669"/>
    <property type="project" value="UniProtKB-SubCell"/>
</dbReference>
<dbReference type="InterPro" id="IPR044670">
    <property type="entry name" value="SOFL"/>
</dbReference>
<keyword evidence="9" id="KW-1185">Reference proteome</keyword>
<sequence length="156" mass="17328">MNMSTSECESGWTMYFDQSQNSWSYMGVKQYGEEEEEADDDGGDLSMVSDASSGPRQKFDEDDQEKVYGERKKTRSKKEKRFNDIDDTASSPVFTSSSKNKSGLLKKAPSVGEKCASIKQGADNEVTMKKGRECGAQGSRELGSTNVIARQLNLKY</sequence>
<feature type="region of interest" description="Disordered" evidence="7">
    <location>
        <begin position="27"/>
        <end position="113"/>
    </location>
</feature>
<dbReference type="PANTHER" id="PTHR33347:SF34">
    <property type="entry name" value="PROTEIN SOB FIVE-LIKE 6"/>
    <property type="match status" value="1"/>
</dbReference>
<keyword evidence="4" id="KW-0932">Cytokinin signaling pathway</keyword>
<dbReference type="GO" id="GO:0009691">
    <property type="term" value="P:cytokinin biosynthetic process"/>
    <property type="evidence" value="ECO:0007669"/>
    <property type="project" value="UniProtKB-KW"/>
</dbReference>
<protein>
    <submittedName>
        <fullName evidence="8">Uncharacterized protein</fullName>
    </submittedName>
</protein>
<dbReference type="AlphaFoldDB" id="A0AAU9PVI4"/>
<dbReference type="GO" id="GO:0009736">
    <property type="term" value="P:cytokinin-activated signaling pathway"/>
    <property type="evidence" value="ECO:0007669"/>
    <property type="project" value="UniProtKB-KW"/>
</dbReference>
<keyword evidence="5" id="KW-0539">Nucleus</keyword>
<dbReference type="EMBL" id="CAKMRJ010005745">
    <property type="protein sequence ID" value="CAH1454229.1"/>
    <property type="molecule type" value="Genomic_DNA"/>
</dbReference>
<keyword evidence="2" id="KW-0963">Cytoplasm</keyword>
<comment type="similarity">
    <text evidence="6">Belongs to the SOFL plant protein family.</text>
</comment>
<name>A0AAU9PVI4_9ASTR</name>
<evidence type="ECO:0000256" key="2">
    <source>
        <dbReference type="ARBA" id="ARBA00022490"/>
    </source>
</evidence>
<dbReference type="Proteomes" id="UP001157418">
    <property type="component" value="Unassembled WGS sequence"/>
</dbReference>
<keyword evidence="3" id="KW-0203">Cytokinin biosynthesis</keyword>
<proteinExistence type="inferred from homology"/>
<evidence type="ECO:0000256" key="6">
    <source>
        <dbReference type="ARBA" id="ARBA00024199"/>
    </source>
</evidence>
<evidence type="ECO:0000313" key="8">
    <source>
        <dbReference type="EMBL" id="CAH1454229.1"/>
    </source>
</evidence>
<dbReference type="PANTHER" id="PTHR33347">
    <property type="entry name" value="OSJNBA0091C07.3 PROTEIN"/>
    <property type="match status" value="1"/>
</dbReference>
<evidence type="ECO:0000256" key="5">
    <source>
        <dbReference type="ARBA" id="ARBA00023242"/>
    </source>
</evidence>
<comment type="caution">
    <text evidence="8">The sequence shown here is derived from an EMBL/GenBank/DDBJ whole genome shotgun (WGS) entry which is preliminary data.</text>
</comment>
<evidence type="ECO:0000256" key="1">
    <source>
        <dbReference type="ARBA" id="ARBA00004496"/>
    </source>
</evidence>
<reference evidence="8 9" key="1">
    <citation type="submission" date="2022-01" db="EMBL/GenBank/DDBJ databases">
        <authorList>
            <person name="Xiong W."/>
            <person name="Schranz E."/>
        </authorList>
    </citation>
    <scope>NUCLEOTIDE SEQUENCE [LARGE SCALE GENOMIC DNA]</scope>
</reference>
<accession>A0AAU9PVI4</accession>
<feature type="compositionally biased region" description="Acidic residues" evidence="7">
    <location>
        <begin position="33"/>
        <end position="43"/>
    </location>
</feature>
<gene>
    <name evidence="8" type="ORF">LVIROSA_LOCUS39418</name>
</gene>
<evidence type="ECO:0000256" key="4">
    <source>
        <dbReference type="ARBA" id="ARBA00022864"/>
    </source>
</evidence>
<evidence type="ECO:0000256" key="7">
    <source>
        <dbReference type="SAM" id="MobiDB-lite"/>
    </source>
</evidence>
<comment type="subcellular location">
    <subcellularLocation>
        <location evidence="1">Cytoplasm</location>
    </subcellularLocation>
</comment>
<evidence type="ECO:0000313" key="9">
    <source>
        <dbReference type="Proteomes" id="UP001157418"/>
    </source>
</evidence>